<dbReference type="SUPFAM" id="SSF54909">
    <property type="entry name" value="Dimeric alpha+beta barrel"/>
    <property type="match status" value="1"/>
</dbReference>
<reference evidence="2 3" key="1">
    <citation type="submission" date="2019-08" db="EMBL/GenBank/DDBJ databases">
        <title>In-depth cultivation of the pig gut microbiome towards novel bacterial diversity and tailored functional studies.</title>
        <authorList>
            <person name="Wylensek D."/>
            <person name="Hitch T.C.A."/>
            <person name="Clavel T."/>
        </authorList>
    </citation>
    <scope>NUCLEOTIDE SEQUENCE [LARGE SCALE GENOMIC DNA]</scope>
    <source>
        <strain evidence="2 3">WB03_NA08</strain>
    </source>
</reference>
<dbReference type="AlphaFoldDB" id="A0A6N7W9B0"/>
<gene>
    <name evidence="2" type="ORF">FYJ24_08730</name>
</gene>
<accession>A0A6N7W9B0</accession>
<evidence type="ECO:0000313" key="2">
    <source>
        <dbReference type="EMBL" id="MSS84846.1"/>
    </source>
</evidence>
<dbReference type="Gene3D" id="3.30.70.920">
    <property type="match status" value="1"/>
</dbReference>
<dbReference type="RefSeq" id="WP_154545568.1">
    <property type="nucleotide sequence ID" value="NZ_VULO01000010.1"/>
</dbReference>
<sequence>MITAIVMINCEVDSISEAAVAITEIPGVSKVYSVTGDVDLVAVLELADYQDLAQVVTDGIAKVAGVEKIGTHLAFRTYSAGELEQAFQLGLD</sequence>
<evidence type="ECO:0000313" key="3">
    <source>
        <dbReference type="Proteomes" id="UP000470875"/>
    </source>
</evidence>
<feature type="domain" description="Transcription regulator AsnC/Lrp ligand binding" evidence="1">
    <location>
        <begin position="6"/>
        <end position="77"/>
    </location>
</feature>
<dbReference type="InterPro" id="IPR011008">
    <property type="entry name" value="Dimeric_a/b-barrel"/>
</dbReference>
<proteinExistence type="predicted"/>
<keyword evidence="3" id="KW-1185">Reference proteome</keyword>
<protein>
    <submittedName>
        <fullName evidence="2">Lrp/AsnC family transcriptional regulator</fullName>
    </submittedName>
</protein>
<dbReference type="Pfam" id="PF01037">
    <property type="entry name" value="AsnC_trans_reg"/>
    <property type="match status" value="1"/>
</dbReference>
<evidence type="ECO:0000259" key="1">
    <source>
        <dbReference type="Pfam" id="PF01037"/>
    </source>
</evidence>
<organism evidence="2 3">
    <name type="scientific">Scrofimicrobium canadense</name>
    <dbReference type="NCBI Taxonomy" id="2652290"/>
    <lineage>
        <taxon>Bacteria</taxon>
        <taxon>Bacillati</taxon>
        <taxon>Actinomycetota</taxon>
        <taxon>Actinomycetes</taxon>
        <taxon>Actinomycetales</taxon>
        <taxon>Actinomycetaceae</taxon>
        <taxon>Scrofimicrobium</taxon>
    </lineage>
</organism>
<dbReference type="InterPro" id="IPR019887">
    <property type="entry name" value="Tscrpt_reg_AsnC/Lrp_C"/>
</dbReference>
<dbReference type="EMBL" id="VULO01000010">
    <property type="protein sequence ID" value="MSS84846.1"/>
    <property type="molecule type" value="Genomic_DNA"/>
</dbReference>
<comment type="caution">
    <text evidence="2">The sequence shown here is derived from an EMBL/GenBank/DDBJ whole genome shotgun (WGS) entry which is preliminary data.</text>
</comment>
<name>A0A6N7W9B0_9ACTO</name>
<dbReference type="Proteomes" id="UP000470875">
    <property type="component" value="Unassembled WGS sequence"/>
</dbReference>